<sequence>MDSNPVQMTECWADTKQKRTSHASWTIFRCCGADNASDWMKREDVSIPASCCARHAPNCTVVQKTALISTTAGPGLGTASDLPATLNLSIYNEGFDVTIRSYAYTSAVIICVNTFMLTLVWIAWIMRQRHTRVNSNLVFARHSRVSHKRRSSNNSALHDTGSGNERPKTSGKASTKVGESSLDKNVRLLVSITS</sequence>
<keyword evidence="2" id="KW-1133">Transmembrane helix</keyword>
<evidence type="ECO:0000256" key="2">
    <source>
        <dbReference type="SAM" id="Phobius"/>
    </source>
</evidence>
<dbReference type="SUPFAM" id="SSF48652">
    <property type="entry name" value="Tetraspanin"/>
    <property type="match status" value="1"/>
</dbReference>
<proteinExistence type="predicted"/>
<evidence type="ECO:0000313" key="4">
    <source>
        <dbReference type="Proteomes" id="UP001642483"/>
    </source>
</evidence>
<feature type="region of interest" description="Disordered" evidence="1">
    <location>
        <begin position="148"/>
        <end position="179"/>
    </location>
</feature>
<keyword evidence="2" id="KW-0472">Membrane</keyword>
<gene>
    <name evidence="3" type="ORF">CVLEPA_LOCUS27408</name>
</gene>
<name>A0ABP0GTI3_CLALP</name>
<comment type="caution">
    <text evidence="3">The sequence shown here is derived from an EMBL/GenBank/DDBJ whole genome shotgun (WGS) entry which is preliminary data.</text>
</comment>
<feature type="transmembrane region" description="Helical" evidence="2">
    <location>
        <begin position="102"/>
        <end position="125"/>
    </location>
</feature>
<keyword evidence="4" id="KW-1185">Reference proteome</keyword>
<reference evidence="3 4" key="1">
    <citation type="submission" date="2024-02" db="EMBL/GenBank/DDBJ databases">
        <authorList>
            <person name="Daric V."/>
            <person name="Darras S."/>
        </authorList>
    </citation>
    <scope>NUCLEOTIDE SEQUENCE [LARGE SCALE GENOMIC DNA]</scope>
</reference>
<keyword evidence="2" id="KW-0812">Transmembrane</keyword>
<evidence type="ECO:0000313" key="3">
    <source>
        <dbReference type="EMBL" id="CAK8694144.1"/>
    </source>
</evidence>
<organism evidence="3 4">
    <name type="scientific">Clavelina lepadiformis</name>
    <name type="common">Light-bulb sea squirt</name>
    <name type="synonym">Ascidia lepadiformis</name>
    <dbReference type="NCBI Taxonomy" id="159417"/>
    <lineage>
        <taxon>Eukaryota</taxon>
        <taxon>Metazoa</taxon>
        <taxon>Chordata</taxon>
        <taxon>Tunicata</taxon>
        <taxon>Ascidiacea</taxon>
        <taxon>Aplousobranchia</taxon>
        <taxon>Clavelinidae</taxon>
        <taxon>Clavelina</taxon>
    </lineage>
</organism>
<evidence type="ECO:0000256" key="1">
    <source>
        <dbReference type="SAM" id="MobiDB-lite"/>
    </source>
</evidence>
<dbReference type="CDD" id="cd03127">
    <property type="entry name" value="tetraspanin_LEL"/>
    <property type="match status" value="1"/>
</dbReference>
<accession>A0ABP0GTI3</accession>
<dbReference type="EMBL" id="CAWYQH010000141">
    <property type="protein sequence ID" value="CAK8694144.1"/>
    <property type="molecule type" value="Genomic_DNA"/>
</dbReference>
<dbReference type="InterPro" id="IPR008952">
    <property type="entry name" value="Tetraspanin_EC2_sf"/>
</dbReference>
<protein>
    <submittedName>
        <fullName evidence="3">Uncharacterized protein</fullName>
    </submittedName>
</protein>
<dbReference type="Gene3D" id="1.10.1450.10">
    <property type="entry name" value="Tetraspanin"/>
    <property type="match status" value="1"/>
</dbReference>
<dbReference type="Proteomes" id="UP001642483">
    <property type="component" value="Unassembled WGS sequence"/>
</dbReference>